<keyword evidence="2 3" id="KW-0175">Coiled coil</keyword>
<reference evidence="5 6" key="1">
    <citation type="submission" date="2021-05" db="EMBL/GenBank/DDBJ databases">
        <title>Genome Assembly of Synthetic Allotetraploid Brassica napus Reveals Homoeologous Exchanges between Subgenomes.</title>
        <authorList>
            <person name="Davis J.T."/>
        </authorList>
    </citation>
    <scope>NUCLEOTIDE SEQUENCE [LARGE SCALE GENOMIC DNA]</scope>
    <source>
        <strain evidence="6">cv. Da-Ae</strain>
        <tissue evidence="5">Seedling</tissue>
    </source>
</reference>
<evidence type="ECO:0000256" key="3">
    <source>
        <dbReference type="SAM" id="Coils"/>
    </source>
</evidence>
<dbReference type="PANTHER" id="PTHR32054:SF97">
    <property type="entry name" value="PROTEIN PLASTID MOVEMENT IMPAIRED 15"/>
    <property type="match status" value="1"/>
</dbReference>
<comment type="caution">
    <text evidence="5">The sequence shown here is derived from an EMBL/GenBank/DDBJ whole genome shotgun (WGS) entry which is preliminary data.</text>
</comment>
<evidence type="ECO:0008006" key="7">
    <source>
        <dbReference type="Google" id="ProtNLM"/>
    </source>
</evidence>
<name>A0ABQ8DIU9_BRANA</name>
<keyword evidence="6" id="KW-1185">Reference proteome</keyword>
<evidence type="ECO:0000256" key="4">
    <source>
        <dbReference type="SAM" id="MobiDB-lite"/>
    </source>
</evidence>
<gene>
    <name evidence="5" type="ORF">HID58_014875</name>
</gene>
<dbReference type="EMBL" id="JAGKQM010000004">
    <property type="protein sequence ID" value="KAH0929148.1"/>
    <property type="molecule type" value="Genomic_DNA"/>
</dbReference>
<feature type="coiled-coil region" evidence="3">
    <location>
        <begin position="971"/>
        <end position="1019"/>
    </location>
</feature>
<evidence type="ECO:0000313" key="6">
    <source>
        <dbReference type="Proteomes" id="UP000824890"/>
    </source>
</evidence>
<evidence type="ECO:0000256" key="1">
    <source>
        <dbReference type="ARBA" id="ARBA00005485"/>
    </source>
</evidence>
<evidence type="ECO:0000256" key="2">
    <source>
        <dbReference type="ARBA" id="ARBA00023054"/>
    </source>
</evidence>
<feature type="coiled-coil region" evidence="3">
    <location>
        <begin position="744"/>
        <end position="870"/>
    </location>
</feature>
<dbReference type="Proteomes" id="UP000824890">
    <property type="component" value="Unassembled WGS sequence"/>
</dbReference>
<dbReference type="PANTHER" id="PTHR32054">
    <property type="entry name" value="HEAVY CHAIN, PUTATIVE, EXPRESSED-RELATED-RELATED"/>
    <property type="match status" value="1"/>
</dbReference>
<protein>
    <recommendedName>
        <fullName evidence="7">Protein PLASTID MOVEMENT IMPAIRED 2</fullName>
    </recommendedName>
</protein>
<sequence>MICRRGQSRQSREKCFSPPTIFKKCFGVFNHSDVRWRDSQLVVTTDYQTIYKSNQSQRKTFPHIFFHIFLTPDSSSNTVRGEDSITTLPTIGSHFRPVMSPNSRRENWRGFVRTASPEAEAEVSNEKGKLLRSEAYTYITRRLVSGFRSGGLTASDPSPYRLTTQLKNHVEIFKVDTRLLPFRLQIENPFTLELGFANASLPLLMTFRSPSRSSPSSPPMGSSATVPFGSPPLPPEPPDPDLVVVFPINPPDPPPVLLVCPFLRQFSPSYTAPLNQKEIESLMPWDLCFSTGCLLKPLCPDVDVLSTQPALLHLSLAGISPSGALNSGLSYSSFRHYPVSKPIIITSCVEHVLLKSALRASTIYHQESCVVSLSVARLLVSIAECKLTSLHYSSLQSLEDWAWKVEILVVIFSLLAALNTAMQHFEVELSTALCSSQSRPIFSCFKLSQGMVFLICWSESRLFDPCLLVDLSYLNTNPILIRNEEVMLSWISSVPLFEDVTLPLSFRLKLSLPQYEEVTRCDTTLLPQCEDFIWTAVSVDMVSLISGVFRLWWFSSQLSVSSKRCLVAFELVAGSFPIGYFQICPAKGMWMQGRVLHRLLSRVGSGHVVKAVMIHKASQPAISTGLSRLQILPDSIVPFCSLRLGMDLNEITGFLSFKNLVPLFTPLSCVYNLRTALCLAVAFAKGVRTQAMVNSNVGTKTATEKAETSMYRQHAVTDSFHQFGLPIVKSSSLVEDLHKSRRILDGYIESKRDSESERERAEAEHSNALELVKELTLLIERSNRSKEFHKKDTGALKIDIKVEENGDYSEVMRDLEAAKEEVSRLKLDVDSVLGEKVALEKEVVKIGFNMEEKLRLLESLKKEIEVANEEHFLVELGKIDASMERKEIERLREGEGEEVLDFLVEKNKKIKKMLEEADSSKGIEVELFETTSDVEMLQTQLNLFKKMERRGMSMSRSNRSFERGKCTLTVLKEVTEETEAKKEALASLNAELFKLMMVMDELRKQINQAKEETGQLNKILRKNDVKLQKLNAKMIMAKSKLEIALSAKERVTSLADSLAGSLEKLKKNKEAAKQEECLLIAQKTVTEMETQKTKLEIDEKERELNSNLDELEKAKQAEALVLEKLESLIEDKMERRETESKNCSTITISRFEYEYLSRHASLAEETAEKKVAAAEAWVEALRASTKAVLMKTGTLMRESGMMRVEEEREVFRTERTKRLAEDETHKFKRIPEAEAESYLSPKLVRKSTPVQRGKSRRYSSAGTPTFFVIKKKKVPKLVKIFSRKRKSTIMKLRAWLSPKRSASGSYLCKCHELHEYNMKRSIVASSAELPNASVKASRIRMDLLRHIHIA</sequence>
<accession>A0ABQ8DIU9</accession>
<feature type="compositionally biased region" description="Low complexity" evidence="4">
    <location>
        <begin position="209"/>
        <end position="228"/>
    </location>
</feature>
<comment type="similarity">
    <text evidence="1">Belongs to the WEB family.</text>
</comment>
<organism evidence="5 6">
    <name type="scientific">Brassica napus</name>
    <name type="common">Rape</name>
    <dbReference type="NCBI Taxonomy" id="3708"/>
    <lineage>
        <taxon>Eukaryota</taxon>
        <taxon>Viridiplantae</taxon>
        <taxon>Streptophyta</taxon>
        <taxon>Embryophyta</taxon>
        <taxon>Tracheophyta</taxon>
        <taxon>Spermatophyta</taxon>
        <taxon>Magnoliopsida</taxon>
        <taxon>eudicotyledons</taxon>
        <taxon>Gunneridae</taxon>
        <taxon>Pentapetalae</taxon>
        <taxon>rosids</taxon>
        <taxon>malvids</taxon>
        <taxon>Brassicales</taxon>
        <taxon>Brassicaceae</taxon>
        <taxon>Brassiceae</taxon>
        <taxon>Brassica</taxon>
    </lineage>
</organism>
<proteinExistence type="inferred from homology"/>
<feature type="region of interest" description="Disordered" evidence="4">
    <location>
        <begin position="208"/>
        <end position="234"/>
    </location>
</feature>
<evidence type="ECO:0000313" key="5">
    <source>
        <dbReference type="EMBL" id="KAH0929148.1"/>
    </source>
</evidence>
<feature type="coiled-coil region" evidence="3">
    <location>
        <begin position="1055"/>
        <end position="1142"/>
    </location>
</feature>